<dbReference type="InterPro" id="IPR039418">
    <property type="entry name" value="LexA-like"/>
</dbReference>
<proteinExistence type="predicted"/>
<evidence type="ECO:0000256" key="1">
    <source>
        <dbReference type="ARBA" id="ARBA00023015"/>
    </source>
</evidence>
<organism evidence="5 6">
    <name type="scientific">Achromobacter ruhlandii</name>
    <dbReference type="NCBI Taxonomy" id="72557"/>
    <lineage>
        <taxon>Bacteria</taxon>
        <taxon>Pseudomonadati</taxon>
        <taxon>Pseudomonadota</taxon>
        <taxon>Betaproteobacteria</taxon>
        <taxon>Burkholderiales</taxon>
        <taxon>Alcaligenaceae</taxon>
        <taxon>Achromobacter</taxon>
    </lineage>
</organism>
<accession>A0ABM8M276</accession>
<dbReference type="PANTHER" id="PTHR40661:SF3">
    <property type="entry name" value="FELS-1 PROPHAGE TRANSCRIPTIONAL REGULATOR"/>
    <property type="match status" value="1"/>
</dbReference>
<protein>
    <recommendedName>
        <fullName evidence="4">HTH cro/C1-type domain-containing protein</fullName>
    </recommendedName>
</protein>
<dbReference type="Gene3D" id="1.10.260.40">
    <property type="entry name" value="lambda repressor-like DNA-binding domains"/>
    <property type="match status" value="1"/>
</dbReference>
<keyword evidence="6" id="KW-1185">Reference proteome</keyword>
<dbReference type="CDD" id="cd00093">
    <property type="entry name" value="HTH_XRE"/>
    <property type="match status" value="1"/>
</dbReference>
<dbReference type="EMBL" id="CADILJ010000080">
    <property type="protein sequence ID" value="CAB3957348.1"/>
    <property type="molecule type" value="Genomic_DNA"/>
</dbReference>
<comment type="caution">
    <text evidence="5">The sequence shown here is derived from an EMBL/GenBank/DDBJ whole genome shotgun (WGS) entry which is preliminary data.</text>
</comment>
<dbReference type="PANTHER" id="PTHR40661">
    <property type="match status" value="1"/>
</dbReference>
<dbReference type="Proteomes" id="UP000494161">
    <property type="component" value="Unassembled WGS sequence"/>
</dbReference>
<dbReference type="CDD" id="cd06529">
    <property type="entry name" value="S24_LexA-like"/>
    <property type="match status" value="1"/>
</dbReference>
<reference evidence="5 6" key="1">
    <citation type="submission" date="2020-04" db="EMBL/GenBank/DDBJ databases">
        <authorList>
            <person name="De Canck E."/>
        </authorList>
    </citation>
    <scope>NUCLEOTIDE SEQUENCE [LARGE SCALE GENOMIC DNA]</scope>
    <source>
        <strain evidence="5 6">LMG 7053</strain>
    </source>
</reference>
<evidence type="ECO:0000313" key="6">
    <source>
        <dbReference type="Proteomes" id="UP000494161"/>
    </source>
</evidence>
<dbReference type="PROSITE" id="PS50943">
    <property type="entry name" value="HTH_CROC1"/>
    <property type="match status" value="1"/>
</dbReference>
<evidence type="ECO:0000313" key="5">
    <source>
        <dbReference type="EMBL" id="CAB3957348.1"/>
    </source>
</evidence>
<name>A0ABM8M276_9BURK</name>
<keyword evidence="1" id="KW-0805">Transcription regulation</keyword>
<feature type="domain" description="HTH cro/C1-type" evidence="4">
    <location>
        <begin position="33"/>
        <end position="89"/>
    </location>
</feature>
<evidence type="ECO:0000256" key="3">
    <source>
        <dbReference type="ARBA" id="ARBA00023163"/>
    </source>
</evidence>
<dbReference type="SUPFAM" id="SSF51306">
    <property type="entry name" value="LexA/Signal peptidase"/>
    <property type="match status" value="1"/>
</dbReference>
<sequence length="248" mass="27407">MRVAVVTSVATLPHMVKATPKLEQWQLEDAARLKELFKEKSRLNQTEFGARYEIGNQGYVWQLMNGRRPLNIDTARKFADGLGCSIDEISPTLAGRVAEASSHLSNASDETEFVPIRRLDVRLSAGHGRLITSEDELSRLSFRADFLRSVGASPDHAVSVSVQGDSMEPLIPDGATILVNRGSTSIVNGKVYAFRRHGDLLVKRLYKGNGGFIARSENPAGGYEDLHLNEEDPEIEIIGRAFWVGFKL</sequence>
<dbReference type="SUPFAM" id="SSF47413">
    <property type="entry name" value="lambda repressor-like DNA-binding domains"/>
    <property type="match status" value="1"/>
</dbReference>
<evidence type="ECO:0000256" key="2">
    <source>
        <dbReference type="ARBA" id="ARBA00023125"/>
    </source>
</evidence>
<dbReference type="InterPro" id="IPR036286">
    <property type="entry name" value="LexA/Signal_pep-like_sf"/>
</dbReference>
<keyword evidence="3" id="KW-0804">Transcription</keyword>
<gene>
    <name evidence="5" type="ORF">LMG7053_05266</name>
</gene>
<dbReference type="Gene3D" id="2.10.109.10">
    <property type="entry name" value="Umud Fragment, subunit A"/>
    <property type="match status" value="1"/>
</dbReference>
<dbReference type="Pfam" id="PF00717">
    <property type="entry name" value="Peptidase_S24"/>
    <property type="match status" value="1"/>
</dbReference>
<keyword evidence="2" id="KW-0238">DNA-binding</keyword>
<evidence type="ECO:0000259" key="4">
    <source>
        <dbReference type="PROSITE" id="PS50943"/>
    </source>
</evidence>
<dbReference type="SMART" id="SM00530">
    <property type="entry name" value="HTH_XRE"/>
    <property type="match status" value="1"/>
</dbReference>
<dbReference type="InterPro" id="IPR010982">
    <property type="entry name" value="Lambda_DNA-bd_dom_sf"/>
</dbReference>
<dbReference type="InterPro" id="IPR001387">
    <property type="entry name" value="Cro/C1-type_HTH"/>
</dbReference>
<dbReference type="InterPro" id="IPR015927">
    <property type="entry name" value="Peptidase_S24_S26A/B/C"/>
</dbReference>